<accession>A0A9E7HSV3</accession>
<dbReference type="EMBL" id="CP097510">
    <property type="protein sequence ID" value="URE35412.1"/>
    <property type="molecule type" value="Genomic_DNA"/>
</dbReference>
<organism evidence="1 2">
    <name type="scientific">Musa troglodytarum</name>
    <name type="common">fe'i banana</name>
    <dbReference type="NCBI Taxonomy" id="320322"/>
    <lineage>
        <taxon>Eukaryota</taxon>
        <taxon>Viridiplantae</taxon>
        <taxon>Streptophyta</taxon>
        <taxon>Embryophyta</taxon>
        <taxon>Tracheophyta</taxon>
        <taxon>Spermatophyta</taxon>
        <taxon>Magnoliopsida</taxon>
        <taxon>Liliopsida</taxon>
        <taxon>Zingiberales</taxon>
        <taxon>Musaceae</taxon>
        <taxon>Musa</taxon>
    </lineage>
</organism>
<evidence type="ECO:0000313" key="1">
    <source>
        <dbReference type="EMBL" id="URE35412.1"/>
    </source>
</evidence>
<reference evidence="1" key="1">
    <citation type="submission" date="2022-05" db="EMBL/GenBank/DDBJ databases">
        <title>The Musa troglodytarum L. genome provides insights into the mechanism of non-climacteric behaviour and enrichment of carotenoids.</title>
        <authorList>
            <person name="Wang J."/>
        </authorList>
    </citation>
    <scope>NUCLEOTIDE SEQUENCE</scope>
    <source>
        <tissue evidence="1">Leaf</tissue>
    </source>
</reference>
<evidence type="ECO:0000313" key="2">
    <source>
        <dbReference type="Proteomes" id="UP001055439"/>
    </source>
</evidence>
<name>A0A9E7HSV3_9LILI</name>
<keyword evidence="2" id="KW-1185">Reference proteome</keyword>
<dbReference type="PANTHER" id="PTHR35046:SF9">
    <property type="entry name" value="RNA-DIRECTED DNA POLYMERASE"/>
    <property type="match status" value="1"/>
</dbReference>
<dbReference type="Proteomes" id="UP001055439">
    <property type="component" value="Chromosome 8"/>
</dbReference>
<gene>
    <name evidence="1" type="ORF">MUK42_16744</name>
</gene>
<dbReference type="OrthoDB" id="1933708at2759"/>
<dbReference type="AlphaFoldDB" id="A0A9E7HSV3"/>
<proteinExistence type="predicted"/>
<protein>
    <submittedName>
        <fullName evidence="1">Uncharacterized protein</fullName>
    </submittedName>
</protein>
<dbReference type="PANTHER" id="PTHR35046">
    <property type="entry name" value="ZINC KNUCKLE (CCHC-TYPE) FAMILY PROTEIN"/>
    <property type="match status" value="1"/>
</dbReference>
<sequence>MMALLAFKGSLGFLLESRSVIMGSVRSESRRLISRNRDKRHDLLLVIEEVVNLRTQRTKQEHYVEIDDMVNMAMKIERQLKRKGTRKMRISFQEVPNGLPPIRGIEHQIDFIPVQAYQIGQHRCNLRDQGNPKAKSRHAKWVEFIESFPYIIKYKQGSNEMLHSFV</sequence>